<dbReference type="Gene3D" id="3.10.10.10">
    <property type="entry name" value="HIV Type 1 Reverse Transcriptase, subunit A, domain 1"/>
    <property type="match status" value="1"/>
</dbReference>
<dbReference type="SUPFAM" id="SSF56672">
    <property type="entry name" value="DNA/RNA polymerases"/>
    <property type="match status" value="1"/>
</dbReference>
<evidence type="ECO:0000259" key="7">
    <source>
        <dbReference type="Pfam" id="PF17921"/>
    </source>
</evidence>
<dbReference type="InterPro" id="IPR043502">
    <property type="entry name" value="DNA/RNA_pol_sf"/>
</dbReference>
<evidence type="ECO:0000256" key="4">
    <source>
        <dbReference type="SAM" id="Coils"/>
    </source>
</evidence>
<dbReference type="Gene3D" id="1.10.340.70">
    <property type="match status" value="1"/>
</dbReference>
<keyword evidence="10" id="KW-1185">Reference proteome</keyword>
<evidence type="ECO:0000259" key="8">
    <source>
        <dbReference type="Pfam" id="PF22938"/>
    </source>
</evidence>
<comment type="caution">
    <text evidence="9">The sequence shown here is derived from an EMBL/GenBank/DDBJ whole genome shotgun (WGS) entry which is preliminary data.</text>
</comment>
<feature type="domain" description="Reverse transcriptase" evidence="6">
    <location>
        <begin position="966"/>
        <end position="1119"/>
    </location>
</feature>
<feature type="coiled-coil region" evidence="4">
    <location>
        <begin position="87"/>
        <end position="121"/>
    </location>
</feature>
<feature type="region of interest" description="Disordered" evidence="5">
    <location>
        <begin position="309"/>
        <end position="328"/>
    </location>
</feature>
<evidence type="ECO:0000256" key="3">
    <source>
        <dbReference type="ARBA" id="ARBA00039658"/>
    </source>
</evidence>
<keyword evidence="4" id="KW-0175">Coiled coil</keyword>
<evidence type="ECO:0000256" key="1">
    <source>
        <dbReference type="ARBA" id="ARBA00010879"/>
    </source>
</evidence>
<evidence type="ECO:0000256" key="5">
    <source>
        <dbReference type="SAM" id="MobiDB-lite"/>
    </source>
</evidence>
<dbReference type="Pfam" id="PF22938">
    <property type="entry name" value="Integrase_p58_C"/>
    <property type="match status" value="1"/>
</dbReference>
<dbReference type="FunFam" id="1.10.340.70:FF:000001">
    <property type="entry name" value="Retrovirus-related Pol polyprotein from transposon gypsy-like Protein"/>
    <property type="match status" value="1"/>
</dbReference>
<dbReference type="SUPFAM" id="SSF47353">
    <property type="entry name" value="Retrovirus capsid dimerization domain-like"/>
    <property type="match status" value="1"/>
</dbReference>
<dbReference type="Pfam" id="PF17921">
    <property type="entry name" value="Integrase_H2C2"/>
    <property type="match status" value="1"/>
</dbReference>
<dbReference type="AlphaFoldDB" id="A0ABD1IPP9"/>
<dbReference type="PANTHER" id="PTHR46888:SF13">
    <property type="entry name" value="RIBONUCLEASE H"/>
    <property type="match status" value="1"/>
</dbReference>
<dbReference type="Proteomes" id="UP001591681">
    <property type="component" value="Unassembled WGS sequence"/>
</dbReference>
<protein>
    <recommendedName>
        <fullName evidence="3">Gypsy retrotransposon integrase-like protein 1</fullName>
        <ecNumber evidence="2">3.1.26.4</ecNumber>
    </recommendedName>
</protein>
<sequence length="1133" mass="126532">MFNLEDYISAPTQEALLLITRDELLRVAGHYKVEVRGGISKADLQEKLIGELYDRGLFGEAAKVVPDPPSTPDAGKPISDLPPPVGKAALEWKRLELREKEMEWEREKVKLEAERQTVREREQREHELCLKDLEFAQALRVKELDIKARESGVFLKSDQFDVTRNICVVPPFREDEVDKFFAQFERVATTLRWPREVWTMTLQCVFTGKAQEAYSSLTLEDAADYDKVKQAVLRVYSLVPEAYRQKFRAYQKPDGLTYVEFVREKELVFDRWRNCLPQLVATHVGEHKDLTPARVAVLADEYVLTHKRVHPASVKSPPRHTSPPKSSKRFKEFLPVAVRSPDKRTSPPLGVPTCAYCQKRGHVLAECYLRKRRNKTPHHPASSNACVSTMPLLQNADGGGHTFAPFILDGCVSLPGQPSVRVPIKILRDTGASQSFILQDVLPFSDESFTGNSVLVRGFEMGFVNVPLHTISLFSDLVAGDVTVGVRPSLPVENISMLLGNDIAGGRVLPGPIVCDVSPASCSDDLAAQFPGVFSANVVTRAMARKERDTHNTSVSSRSVPLLSLNKLSLSRERLIQEQKCSLKPLFSEVLSDEDIENSPQGYFIRDGVLMRKWRPLTASAQDEWRVLFQIVVPASCRDEILSLAHDHHFAGHLGVNKTVNRILRYFFWPGIKKDVVHYCRTCHVCQITGKQNQVVPPAPLQPIPVASEPFENVILDCVGPLPRTNLGLCQKRMKQRYDKKAVSRTFKPNDKVMVLIPVMGSALQARFCGPYLVQKRVTDLNYVISTPDRRKRTRLCHINRLKPYYERVSCDKRQSPCSPAVVIDGDASGAKAELSTTVGAEVVSLVTAAHSDSDGRVPAVEVIEGRMRNSEVLNNVDSFLSHLPQPQRKELAALITVHDLFPDVPRRTTVICHDIDVGDASLIKQHSYGVNPHKRLIFQKEVKFMLGNGIADSSCSPWSSPCLLVPKSDGSSRFCTDFRRVNALTKPDSYPLPRVDDCVDRLGSAVYVSKTDLGYWQVPLADRAKEISAFVTPDHFLQYTCMAFGLRNAPATFQRLINGVLEGVANCEAYLDDLILHSTTWPEHLGLLSTVFQRLSAANLSINLAKCEFGQATVVYLGKVVGGGQVRWAGPV</sequence>
<dbReference type="EMBL" id="JBHFQA010000030">
    <property type="protein sequence ID" value="KAL2076972.1"/>
    <property type="molecule type" value="Genomic_DNA"/>
</dbReference>
<reference evidence="9 10" key="1">
    <citation type="submission" date="2024-09" db="EMBL/GenBank/DDBJ databases">
        <title>A chromosome-level genome assembly of Gray's grenadier anchovy, Coilia grayii.</title>
        <authorList>
            <person name="Fu Z."/>
        </authorList>
    </citation>
    <scope>NUCLEOTIDE SEQUENCE [LARGE SCALE GENOMIC DNA]</scope>
    <source>
        <strain evidence="9">G4</strain>
        <tissue evidence="9">Muscle</tissue>
    </source>
</reference>
<dbReference type="InterPro" id="IPR000477">
    <property type="entry name" value="RT_dom"/>
</dbReference>
<dbReference type="PANTHER" id="PTHR46888">
    <property type="entry name" value="ZINC KNUCKLE DOMAINCONTAINING PROTEIN-RELATED"/>
    <property type="match status" value="1"/>
</dbReference>
<dbReference type="Gene3D" id="3.30.70.270">
    <property type="match status" value="1"/>
</dbReference>
<feature type="domain" description="Integrase zinc-binding" evidence="7">
    <location>
        <begin position="633"/>
        <end position="689"/>
    </location>
</feature>
<proteinExistence type="inferred from homology"/>
<evidence type="ECO:0000259" key="6">
    <source>
        <dbReference type="Pfam" id="PF00078"/>
    </source>
</evidence>
<dbReference type="CDD" id="cd22249">
    <property type="entry name" value="UDM1_RNF168_RNF169-like"/>
    <property type="match status" value="1"/>
</dbReference>
<organism evidence="9 10">
    <name type="scientific">Coilia grayii</name>
    <name type="common">Gray's grenadier anchovy</name>
    <dbReference type="NCBI Taxonomy" id="363190"/>
    <lineage>
        <taxon>Eukaryota</taxon>
        <taxon>Metazoa</taxon>
        <taxon>Chordata</taxon>
        <taxon>Craniata</taxon>
        <taxon>Vertebrata</taxon>
        <taxon>Euteleostomi</taxon>
        <taxon>Actinopterygii</taxon>
        <taxon>Neopterygii</taxon>
        <taxon>Teleostei</taxon>
        <taxon>Clupei</taxon>
        <taxon>Clupeiformes</taxon>
        <taxon>Clupeoidei</taxon>
        <taxon>Engraulidae</taxon>
        <taxon>Coilinae</taxon>
        <taxon>Coilia</taxon>
    </lineage>
</organism>
<dbReference type="InterPro" id="IPR054465">
    <property type="entry name" value="Integrase_p58-like_C"/>
</dbReference>
<dbReference type="Pfam" id="PF00078">
    <property type="entry name" value="RVT_1"/>
    <property type="match status" value="1"/>
</dbReference>
<feature type="domain" description="Integrase p58-like C-terminal" evidence="8">
    <location>
        <begin position="770"/>
        <end position="804"/>
    </location>
</feature>
<gene>
    <name evidence="9" type="ORF">ACEWY4_027431</name>
</gene>
<dbReference type="CDD" id="cd01647">
    <property type="entry name" value="RT_LTR"/>
    <property type="match status" value="1"/>
</dbReference>
<name>A0ABD1IPP9_9TELE</name>
<dbReference type="InterPro" id="IPR043128">
    <property type="entry name" value="Rev_trsase/Diguanyl_cyclase"/>
</dbReference>
<accession>A0ABD1IPP9</accession>
<evidence type="ECO:0000256" key="2">
    <source>
        <dbReference type="ARBA" id="ARBA00012180"/>
    </source>
</evidence>
<comment type="similarity">
    <text evidence="1">Belongs to the beta type-B retroviral polymerase family. HERV class-II K(HML-2) pol subfamily.</text>
</comment>
<evidence type="ECO:0000313" key="9">
    <source>
        <dbReference type="EMBL" id="KAL2076972.1"/>
    </source>
</evidence>
<dbReference type="GO" id="GO:0004523">
    <property type="term" value="F:RNA-DNA hybrid ribonuclease activity"/>
    <property type="evidence" value="ECO:0007669"/>
    <property type="project" value="UniProtKB-EC"/>
</dbReference>
<dbReference type="InterPro" id="IPR041588">
    <property type="entry name" value="Integrase_H2C2"/>
</dbReference>
<evidence type="ECO:0000313" key="10">
    <source>
        <dbReference type="Proteomes" id="UP001591681"/>
    </source>
</evidence>
<dbReference type="EC" id="3.1.26.4" evidence="2"/>